<keyword evidence="3" id="KW-0975">Bacterial flagellum</keyword>
<dbReference type="Pfam" id="PF22692">
    <property type="entry name" value="LlgE_F_G_D1"/>
    <property type="match status" value="1"/>
</dbReference>
<protein>
    <submittedName>
        <fullName evidence="6">Flagellar basal body rod protein FlgG</fullName>
    </submittedName>
</protein>
<dbReference type="GO" id="GO:0071978">
    <property type="term" value="P:bacterial-type flagellum-dependent swarming motility"/>
    <property type="evidence" value="ECO:0007669"/>
    <property type="project" value="TreeGrafter"/>
</dbReference>
<evidence type="ECO:0000313" key="6">
    <source>
        <dbReference type="EMBL" id="TWT58054.1"/>
    </source>
</evidence>
<sequence>MSTHQTTFLSGTVFGIVIGVILGHFTLWNDPGQPKPLTKVQESLPFGMSYDLGPPAAGAPYYLLESFESDDHSIPQISSPPASTSSVFESIGELEEQCSPLANAIAMTTSEMDVVSDGDTTIGVQFQPETPAPQPLAIPEATPLESNPIDDAKDSQLRNMIKEELPDLPESQREVWFESLQEMSVEDATGVLRMWKMVGTPIPGLGGDELDAMLQQPVVDASEPVANPASETGSLNDVLQAAIEIHQRNCLLSSTFGYCRVMPRFVEVSTDGMEDTISLVESYDFSQGLKKMTGSRFDVRINGPGLFVLKDSDDQMYLTRRGRFGLDEHRRLVIRDPDKTYFLHPEVILPEESLDLQIEENGATYVVVDGERQEIGVLEIAEIPPDGSIRHYRNGIFAVGDESVIRLQEKSESGFIRREQGALEVSNVYIDDEMKMIDWCRSQMK</sequence>
<comment type="caution">
    <text evidence="6">The sequence shown here is derived from an EMBL/GenBank/DDBJ whole genome shotgun (WGS) entry which is preliminary data.</text>
</comment>
<keyword evidence="6" id="KW-0966">Cell projection</keyword>
<keyword evidence="6" id="KW-0282">Flagellum</keyword>
<evidence type="ECO:0000256" key="4">
    <source>
        <dbReference type="SAM" id="Phobius"/>
    </source>
</evidence>
<gene>
    <name evidence="6" type="ORF">KOR42_14230</name>
</gene>
<organism evidence="6 7">
    <name type="scientific">Thalassoglobus neptunius</name>
    <dbReference type="NCBI Taxonomy" id="1938619"/>
    <lineage>
        <taxon>Bacteria</taxon>
        <taxon>Pseudomonadati</taxon>
        <taxon>Planctomycetota</taxon>
        <taxon>Planctomycetia</taxon>
        <taxon>Planctomycetales</taxon>
        <taxon>Planctomycetaceae</taxon>
        <taxon>Thalassoglobus</taxon>
    </lineage>
</organism>
<keyword evidence="4" id="KW-0812">Transmembrane</keyword>
<evidence type="ECO:0000256" key="2">
    <source>
        <dbReference type="ARBA" id="ARBA00009677"/>
    </source>
</evidence>
<proteinExistence type="inferred from homology"/>
<evidence type="ECO:0000256" key="1">
    <source>
        <dbReference type="ARBA" id="ARBA00004117"/>
    </source>
</evidence>
<evidence type="ECO:0000256" key="3">
    <source>
        <dbReference type="ARBA" id="ARBA00023143"/>
    </source>
</evidence>
<evidence type="ECO:0000259" key="5">
    <source>
        <dbReference type="Pfam" id="PF22692"/>
    </source>
</evidence>
<feature type="transmembrane region" description="Helical" evidence="4">
    <location>
        <begin position="7"/>
        <end position="28"/>
    </location>
</feature>
<keyword evidence="4" id="KW-1133">Transmembrane helix</keyword>
<dbReference type="SUPFAM" id="SSF117143">
    <property type="entry name" value="Flagellar hook protein flgE"/>
    <property type="match status" value="1"/>
</dbReference>
<name>A0A5C5X4Z6_9PLAN</name>
<dbReference type="EMBL" id="SIHI01000001">
    <property type="protein sequence ID" value="TWT58054.1"/>
    <property type="molecule type" value="Genomic_DNA"/>
</dbReference>
<keyword evidence="7" id="KW-1185">Reference proteome</keyword>
<comment type="similarity">
    <text evidence="2">Belongs to the flagella basal body rod proteins family.</text>
</comment>
<dbReference type="RefSeq" id="WP_146508179.1">
    <property type="nucleotide sequence ID" value="NZ_SIHI01000001.1"/>
</dbReference>
<dbReference type="InterPro" id="IPR053967">
    <property type="entry name" value="LlgE_F_G-like_D1"/>
</dbReference>
<comment type="subcellular location">
    <subcellularLocation>
        <location evidence="1">Bacterial flagellum basal body</location>
    </subcellularLocation>
</comment>
<dbReference type="PANTHER" id="PTHR30435:SF19">
    <property type="entry name" value="FLAGELLAR BASAL-BODY ROD PROTEIN FLGG"/>
    <property type="match status" value="1"/>
</dbReference>
<dbReference type="PANTHER" id="PTHR30435">
    <property type="entry name" value="FLAGELLAR PROTEIN"/>
    <property type="match status" value="1"/>
</dbReference>
<keyword evidence="4" id="KW-0472">Membrane</keyword>
<dbReference type="InterPro" id="IPR037925">
    <property type="entry name" value="FlgE/F/G-like"/>
</dbReference>
<dbReference type="OrthoDB" id="9804559at2"/>
<feature type="domain" description="Flagellar hook protein FlgE/F/G-like D1" evidence="5">
    <location>
        <begin position="301"/>
        <end position="363"/>
    </location>
</feature>
<evidence type="ECO:0000313" key="7">
    <source>
        <dbReference type="Proteomes" id="UP000317243"/>
    </source>
</evidence>
<keyword evidence="6" id="KW-0969">Cilium</keyword>
<dbReference type="AlphaFoldDB" id="A0A5C5X4Z6"/>
<dbReference type="Proteomes" id="UP000317243">
    <property type="component" value="Unassembled WGS sequence"/>
</dbReference>
<reference evidence="6 7" key="1">
    <citation type="submission" date="2019-02" db="EMBL/GenBank/DDBJ databases">
        <title>Deep-cultivation of Planctomycetes and their phenomic and genomic characterization uncovers novel biology.</title>
        <authorList>
            <person name="Wiegand S."/>
            <person name="Jogler M."/>
            <person name="Boedeker C."/>
            <person name="Pinto D."/>
            <person name="Vollmers J."/>
            <person name="Rivas-Marin E."/>
            <person name="Kohn T."/>
            <person name="Peeters S.H."/>
            <person name="Heuer A."/>
            <person name="Rast P."/>
            <person name="Oberbeckmann S."/>
            <person name="Bunk B."/>
            <person name="Jeske O."/>
            <person name="Meyerdierks A."/>
            <person name="Storesund J.E."/>
            <person name="Kallscheuer N."/>
            <person name="Luecker S."/>
            <person name="Lage O.M."/>
            <person name="Pohl T."/>
            <person name="Merkel B.J."/>
            <person name="Hornburger P."/>
            <person name="Mueller R.-W."/>
            <person name="Bruemmer F."/>
            <person name="Labrenz M."/>
            <person name="Spormann A.M."/>
            <person name="Op Den Camp H."/>
            <person name="Overmann J."/>
            <person name="Amann R."/>
            <person name="Jetten M.S.M."/>
            <person name="Mascher T."/>
            <person name="Medema M.H."/>
            <person name="Devos D.P."/>
            <person name="Kaster A.-K."/>
            <person name="Ovreas L."/>
            <person name="Rohde M."/>
            <person name="Galperin M.Y."/>
            <person name="Jogler C."/>
        </authorList>
    </citation>
    <scope>NUCLEOTIDE SEQUENCE [LARGE SCALE GENOMIC DNA]</scope>
    <source>
        <strain evidence="6 7">KOR42</strain>
    </source>
</reference>
<accession>A0A5C5X4Z6</accession>
<dbReference type="GO" id="GO:0009425">
    <property type="term" value="C:bacterial-type flagellum basal body"/>
    <property type="evidence" value="ECO:0007669"/>
    <property type="project" value="UniProtKB-SubCell"/>
</dbReference>